<feature type="transmembrane region" description="Helical" evidence="5">
    <location>
        <begin position="293"/>
        <end position="312"/>
    </location>
</feature>
<proteinExistence type="predicted"/>
<protein>
    <recommendedName>
        <fullName evidence="6">Sugar phosphate transporter domain-containing protein</fullName>
    </recommendedName>
</protein>
<keyword evidence="2 5" id="KW-0812">Transmembrane</keyword>
<accession>A0A250X3I1</accession>
<keyword evidence="3 5" id="KW-1133">Transmembrane helix</keyword>
<dbReference type="Pfam" id="PF03151">
    <property type="entry name" value="TPT"/>
    <property type="match status" value="1"/>
</dbReference>
<feature type="transmembrane region" description="Helical" evidence="5">
    <location>
        <begin position="204"/>
        <end position="222"/>
    </location>
</feature>
<evidence type="ECO:0000256" key="4">
    <source>
        <dbReference type="ARBA" id="ARBA00023136"/>
    </source>
</evidence>
<feature type="transmembrane region" description="Helical" evidence="5">
    <location>
        <begin position="21"/>
        <end position="41"/>
    </location>
</feature>
<keyword evidence="4 5" id="KW-0472">Membrane</keyword>
<feature type="transmembrane region" description="Helical" evidence="5">
    <location>
        <begin position="168"/>
        <end position="192"/>
    </location>
</feature>
<feature type="transmembrane region" description="Helical" evidence="5">
    <location>
        <begin position="242"/>
        <end position="261"/>
    </location>
</feature>
<evidence type="ECO:0000259" key="6">
    <source>
        <dbReference type="Pfam" id="PF03151"/>
    </source>
</evidence>
<dbReference type="PANTHER" id="PTHR11132">
    <property type="entry name" value="SOLUTE CARRIER FAMILY 35"/>
    <property type="match status" value="1"/>
</dbReference>
<evidence type="ECO:0000313" key="7">
    <source>
        <dbReference type="EMBL" id="GAX77462.1"/>
    </source>
</evidence>
<feature type="transmembrane region" description="Helical" evidence="5">
    <location>
        <begin position="87"/>
        <end position="105"/>
    </location>
</feature>
<dbReference type="EMBL" id="BEGY01000025">
    <property type="protein sequence ID" value="GAX77462.1"/>
    <property type="molecule type" value="Genomic_DNA"/>
</dbReference>
<feature type="domain" description="Sugar phosphate transporter" evidence="6">
    <location>
        <begin position="27"/>
        <end position="310"/>
    </location>
</feature>
<keyword evidence="8" id="KW-1185">Reference proteome</keyword>
<comment type="subcellular location">
    <subcellularLocation>
        <location evidence="1">Membrane</location>
        <topology evidence="1">Multi-pass membrane protein</topology>
    </subcellularLocation>
</comment>
<dbReference type="InterPro" id="IPR050186">
    <property type="entry name" value="TPT_transporter"/>
</dbReference>
<dbReference type="InterPro" id="IPR004853">
    <property type="entry name" value="Sugar_P_trans_dom"/>
</dbReference>
<sequence length="349" mass="37969">MSTSEKGVLKQNKEENVTTQIAITYGYIVVWIGLSALVILLNKYVLAYSGFPFPIALTLSHMAFCASLAFVLIKLGVSDTAHMDSAMYIRCVLPIAALFAGTLWMGNAAYMYLSVAFIQMIKALMPAAVYTSGIVFGTEKYSLSYALNMVVVTIGVAAASYGEINFNMIGVLFQGGSILTESTRLVLIQILLQQQGIKLNPITTLYYVAPACFMFLLLPFAFLELPKFLDPNEIWDFNPYLLLLSAASAFALNMAVFLLIGRSSALTMNIAGVIKDWLLIMLSVLMFGSPVSVIQLLGYGVAFGGVCWYNYLKYQAMNASSKIASDKEREPLLNQADAGGGKMGGNSRP</sequence>
<dbReference type="Proteomes" id="UP000232323">
    <property type="component" value="Unassembled WGS sequence"/>
</dbReference>
<feature type="transmembrane region" description="Helical" evidence="5">
    <location>
        <begin position="143"/>
        <end position="162"/>
    </location>
</feature>
<feature type="transmembrane region" description="Helical" evidence="5">
    <location>
        <begin position="53"/>
        <end position="75"/>
    </location>
</feature>
<evidence type="ECO:0000256" key="5">
    <source>
        <dbReference type="SAM" id="Phobius"/>
    </source>
</evidence>
<evidence type="ECO:0000313" key="8">
    <source>
        <dbReference type="Proteomes" id="UP000232323"/>
    </source>
</evidence>
<dbReference type="AlphaFoldDB" id="A0A250X3I1"/>
<organism evidence="7 8">
    <name type="scientific">Chlamydomonas eustigma</name>
    <dbReference type="NCBI Taxonomy" id="1157962"/>
    <lineage>
        <taxon>Eukaryota</taxon>
        <taxon>Viridiplantae</taxon>
        <taxon>Chlorophyta</taxon>
        <taxon>core chlorophytes</taxon>
        <taxon>Chlorophyceae</taxon>
        <taxon>CS clade</taxon>
        <taxon>Chlamydomonadales</taxon>
        <taxon>Chlamydomonadaceae</taxon>
        <taxon>Chlamydomonas</taxon>
    </lineage>
</organism>
<reference evidence="7 8" key="1">
    <citation type="submission" date="2017-08" db="EMBL/GenBank/DDBJ databases">
        <title>Acidophilic green algal genome provides insights into adaptation to an acidic environment.</title>
        <authorList>
            <person name="Hirooka S."/>
            <person name="Hirose Y."/>
            <person name="Kanesaki Y."/>
            <person name="Higuchi S."/>
            <person name="Fujiwara T."/>
            <person name="Onuma R."/>
            <person name="Era A."/>
            <person name="Ohbayashi R."/>
            <person name="Uzuka A."/>
            <person name="Nozaki H."/>
            <person name="Yoshikawa H."/>
            <person name="Miyagishima S.Y."/>
        </authorList>
    </citation>
    <scope>NUCLEOTIDE SEQUENCE [LARGE SCALE GENOMIC DNA]</scope>
    <source>
        <strain evidence="7 8">NIES-2499</strain>
    </source>
</reference>
<evidence type="ECO:0000256" key="1">
    <source>
        <dbReference type="ARBA" id="ARBA00004141"/>
    </source>
</evidence>
<feature type="transmembrane region" description="Helical" evidence="5">
    <location>
        <begin position="111"/>
        <end position="131"/>
    </location>
</feature>
<dbReference type="GO" id="GO:0016020">
    <property type="term" value="C:membrane"/>
    <property type="evidence" value="ECO:0007669"/>
    <property type="project" value="UniProtKB-SubCell"/>
</dbReference>
<feature type="transmembrane region" description="Helical" evidence="5">
    <location>
        <begin position="268"/>
        <end position="287"/>
    </location>
</feature>
<evidence type="ECO:0000256" key="2">
    <source>
        <dbReference type="ARBA" id="ARBA00022692"/>
    </source>
</evidence>
<evidence type="ECO:0000256" key="3">
    <source>
        <dbReference type="ARBA" id="ARBA00022989"/>
    </source>
</evidence>
<dbReference type="OrthoDB" id="6418713at2759"/>
<comment type="caution">
    <text evidence="7">The sequence shown here is derived from an EMBL/GenBank/DDBJ whole genome shotgun (WGS) entry which is preliminary data.</text>
</comment>
<name>A0A250X3I1_9CHLO</name>
<gene>
    <name evidence="7" type="ORF">CEUSTIGMA_g4906.t1</name>
</gene>